<dbReference type="InterPro" id="IPR000700">
    <property type="entry name" value="PAS-assoc_C"/>
</dbReference>
<gene>
    <name evidence="2" type="ORF">KEH51_09965</name>
</gene>
<evidence type="ECO:0000259" key="1">
    <source>
        <dbReference type="PROSITE" id="PS50113"/>
    </source>
</evidence>
<accession>A0A941J7G7</accession>
<proteinExistence type="predicted"/>
<dbReference type="EMBL" id="JAGTPW010000014">
    <property type="protein sequence ID" value="MBR8644671.1"/>
    <property type="molecule type" value="Genomic_DNA"/>
</dbReference>
<sequence>MEAFVKLIYDEAGKFIGTAGILSEINERKHAEEKLVSLNEHLAITSNKLSTAAQLAAGIAHEVRN</sequence>
<dbReference type="Gene3D" id="3.30.450.20">
    <property type="entry name" value="PAS domain"/>
    <property type="match status" value="1"/>
</dbReference>
<protein>
    <recommendedName>
        <fullName evidence="1">PAC domain-containing protein</fullName>
    </recommendedName>
</protein>
<comment type="caution">
    <text evidence="2">The sequence shown here is derived from an EMBL/GenBank/DDBJ whole genome shotgun (WGS) entry which is preliminary data.</text>
</comment>
<dbReference type="Proteomes" id="UP000680045">
    <property type="component" value="Unassembled WGS sequence"/>
</dbReference>
<dbReference type="AlphaFoldDB" id="A0A941J7G7"/>
<reference evidence="2" key="1">
    <citation type="submission" date="2021-04" db="EMBL/GenBank/DDBJ databases">
        <title>Whole genome sequencing of Enterococci isolates from hospitalized patients.</title>
        <authorList>
            <person name="Ogoti B.M."/>
            <person name="Onyambu F.G."/>
        </authorList>
    </citation>
    <scope>NUCLEOTIDE SEQUENCE</scope>
    <source>
        <strain evidence="2">242</strain>
    </source>
</reference>
<evidence type="ECO:0000313" key="2">
    <source>
        <dbReference type="EMBL" id="MBR8644671.1"/>
    </source>
</evidence>
<name>A0A941J7G7_9BACI</name>
<organism evidence="2 3">
    <name type="scientific">Peribacillus frigoritolerans</name>
    <dbReference type="NCBI Taxonomy" id="450367"/>
    <lineage>
        <taxon>Bacteria</taxon>
        <taxon>Bacillati</taxon>
        <taxon>Bacillota</taxon>
        <taxon>Bacilli</taxon>
        <taxon>Bacillales</taxon>
        <taxon>Bacillaceae</taxon>
        <taxon>Peribacillus</taxon>
    </lineage>
</organism>
<evidence type="ECO:0000313" key="3">
    <source>
        <dbReference type="Proteomes" id="UP000680045"/>
    </source>
</evidence>
<feature type="domain" description="PAC" evidence="1">
    <location>
        <begin position="1"/>
        <end position="37"/>
    </location>
</feature>
<dbReference type="PROSITE" id="PS50113">
    <property type="entry name" value="PAC"/>
    <property type="match status" value="1"/>
</dbReference>